<reference evidence="1 2" key="1">
    <citation type="journal article" date="2024" name="Nat. Commun.">
        <title>Phylogenomics reveals the evolutionary origins of lichenization in chlorophyte algae.</title>
        <authorList>
            <person name="Puginier C."/>
            <person name="Libourel C."/>
            <person name="Otte J."/>
            <person name="Skaloud P."/>
            <person name="Haon M."/>
            <person name="Grisel S."/>
            <person name="Petersen M."/>
            <person name="Berrin J.G."/>
            <person name="Delaux P.M."/>
            <person name="Dal Grande F."/>
            <person name="Keller J."/>
        </authorList>
    </citation>
    <scope>NUCLEOTIDE SEQUENCE [LARGE SCALE GENOMIC DNA]</scope>
    <source>
        <strain evidence="1 2">SAG 216-7</strain>
    </source>
</reference>
<gene>
    <name evidence="1" type="ORF">WJX75_009419</name>
</gene>
<dbReference type="EMBL" id="JALJOT010000005">
    <property type="protein sequence ID" value="KAK9915454.1"/>
    <property type="molecule type" value="Genomic_DNA"/>
</dbReference>
<sequence>MRFGLAKALLRHHFKVSWCSIGKRIRIRTVSTPTELKGQQSQTEDWQTGPLKTNYLGAQLPLKAGKSKWDRWWTTPHC</sequence>
<evidence type="ECO:0000313" key="1">
    <source>
        <dbReference type="EMBL" id="KAK9915454.1"/>
    </source>
</evidence>
<evidence type="ECO:0000313" key="2">
    <source>
        <dbReference type="Proteomes" id="UP001491310"/>
    </source>
</evidence>
<proteinExistence type="predicted"/>
<protein>
    <submittedName>
        <fullName evidence="1">Uncharacterized protein</fullName>
    </submittedName>
</protein>
<dbReference type="Proteomes" id="UP001491310">
    <property type="component" value="Unassembled WGS sequence"/>
</dbReference>
<comment type="caution">
    <text evidence="1">The sequence shown here is derived from an EMBL/GenBank/DDBJ whole genome shotgun (WGS) entry which is preliminary data.</text>
</comment>
<accession>A0ABR2YVR5</accession>
<keyword evidence="2" id="KW-1185">Reference proteome</keyword>
<name>A0ABR2YVR5_9CHLO</name>
<organism evidence="1 2">
    <name type="scientific">Coccomyxa subellipsoidea</name>
    <dbReference type="NCBI Taxonomy" id="248742"/>
    <lineage>
        <taxon>Eukaryota</taxon>
        <taxon>Viridiplantae</taxon>
        <taxon>Chlorophyta</taxon>
        <taxon>core chlorophytes</taxon>
        <taxon>Trebouxiophyceae</taxon>
        <taxon>Trebouxiophyceae incertae sedis</taxon>
        <taxon>Coccomyxaceae</taxon>
        <taxon>Coccomyxa</taxon>
    </lineage>
</organism>